<evidence type="ECO:0000313" key="2">
    <source>
        <dbReference type="Proteomes" id="UP000515406"/>
    </source>
</evidence>
<dbReference type="EMBL" id="LR828257">
    <property type="protein sequence ID" value="CAD0334575.1"/>
    <property type="molecule type" value="Genomic_DNA"/>
</dbReference>
<name>A0A6V7DHJ4_9XANT</name>
<proteinExistence type="predicted"/>
<dbReference type="Proteomes" id="UP000515406">
    <property type="component" value="Chromosome"/>
</dbReference>
<sequence>MMSRLPPSLPLKQLRHRKRTVSVGSMVLRLANLNNANRNNLRANNRARPMRICD</sequence>
<reference evidence="1 2" key="1">
    <citation type="submission" date="2020-07" db="EMBL/GenBank/DDBJ databases">
        <authorList>
            <person name="Pothier F. J."/>
        </authorList>
    </citation>
    <scope>NUCLEOTIDE SEQUENCE [LARGE SCALE GENOMIC DNA]</scope>
    <source>
        <strain evidence="1 2">CFBP 498</strain>
    </source>
</reference>
<keyword evidence="2" id="KW-1185">Reference proteome</keyword>
<gene>
    <name evidence="1" type="ORF">CFBP498_23810</name>
</gene>
<protein>
    <submittedName>
        <fullName evidence="1">Uncharacterized protein</fullName>
    </submittedName>
</protein>
<accession>A0A6V7DHJ4</accession>
<organism evidence="1 2">
    <name type="scientific">Xanthomonas hortorum pv. vitians</name>
    <dbReference type="NCBI Taxonomy" id="83224"/>
    <lineage>
        <taxon>Bacteria</taxon>
        <taxon>Pseudomonadati</taxon>
        <taxon>Pseudomonadota</taxon>
        <taxon>Gammaproteobacteria</taxon>
        <taxon>Lysobacterales</taxon>
        <taxon>Lysobacteraceae</taxon>
        <taxon>Xanthomonas</taxon>
    </lineage>
</organism>
<evidence type="ECO:0000313" key="1">
    <source>
        <dbReference type="EMBL" id="CAD0334575.1"/>
    </source>
</evidence>
<dbReference type="EMBL" id="LR828257">
    <property type="protein sequence ID" value="CAD0334580.1"/>
    <property type="molecule type" value="Genomic_DNA"/>
</dbReference>
<dbReference type="AlphaFoldDB" id="A0A6V7DHJ4"/>